<reference evidence="4 5" key="1">
    <citation type="submission" date="2016-08" db="EMBL/GenBank/DDBJ databases">
        <title>Draft genome sequence of Candidatus Piscirickettsia litoralis, from seawater.</title>
        <authorList>
            <person name="Wan X."/>
            <person name="Lee A.J."/>
            <person name="Hou S."/>
            <person name="Donachie S.P."/>
        </authorList>
    </citation>
    <scope>NUCLEOTIDE SEQUENCE [LARGE SCALE GENOMIC DNA]</scope>
    <source>
        <strain evidence="4 5">Y2</strain>
    </source>
</reference>
<dbReference type="PANTHER" id="PTHR37813:SF1">
    <property type="entry name" value="FELS-2 PROPHAGE PROTEIN"/>
    <property type="match status" value="1"/>
</dbReference>
<feature type="domain" description="Phage tail tape measure protein" evidence="3">
    <location>
        <begin position="223"/>
        <end position="425"/>
    </location>
</feature>
<feature type="transmembrane region" description="Helical" evidence="2">
    <location>
        <begin position="526"/>
        <end position="554"/>
    </location>
</feature>
<dbReference type="RefSeq" id="WP_069314010.1">
    <property type="nucleotide sequence ID" value="NZ_MDTU01000002.1"/>
</dbReference>
<dbReference type="NCBIfam" id="TIGR01760">
    <property type="entry name" value="tape_meas_TP901"/>
    <property type="match status" value="1"/>
</dbReference>
<evidence type="ECO:0000313" key="4">
    <source>
        <dbReference type="EMBL" id="ODN41545.1"/>
    </source>
</evidence>
<protein>
    <submittedName>
        <fullName evidence="4">Phage tail tape measure protein</fullName>
    </submittedName>
</protein>
<dbReference type="InterPro" id="IPR010090">
    <property type="entry name" value="Phage_tape_meas"/>
</dbReference>
<keyword evidence="1" id="KW-1188">Viral release from host cell</keyword>
<keyword evidence="2" id="KW-0812">Transmembrane</keyword>
<accession>A0ABX3A274</accession>
<proteinExistence type="predicted"/>
<gene>
    <name evidence="4" type="ORF">BGC07_15670</name>
</gene>
<keyword evidence="2" id="KW-1133">Transmembrane helix</keyword>
<comment type="caution">
    <text evidence="4">The sequence shown here is derived from an EMBL/GenBank/DDBJ whole genome shotgun (WGS) entry which is preliminary data.</text>
</comment>
<evidence type="ECO:0000256" key="2">
    <source>
        <dbReference type="SAM" id="Phobius"/>
    </source>
</evidence>
<dbReference type="PANTHER" id="PTHR37813">
    <property type="entry name" value="FELS-2 PROPHAGE PROTEIN"/>
    <property type="match status" value="1"/>
</dbReference>
<evidence type="ECO:0000313" key="5">
    <source>
        <dbReference type="Proteomes" id="UP000094329"/>
    </source>
</evidence>
<keyword evidence="5" id="KW-1185">Reference proteome</keyword>
<organism evidence="4 5">
    <name type="scientific">Piscirickettsia litoralis</name>
    <dbReference type="NCBI Taxonomy" id="1891921"/>
    <lineage>
        <taxon>Bacteria</taxon>
        <taxon>Pseudomonadati</taxon>
        <taxon>Pseudomonadota</taxon>
        <taxon>Gammaproteobacteria</taxon>
        <taxon>Thiotrichales</taxon>
        <taxon>Piscirickettsiaceae</taxon>
        <taxon>Piscirickettsia</taxon>
    </lineage>
</organism>
<feature type="transmembrane region" description="Helical" evidence="2">
    <location>
        <begin position="575"/>
        <end position="603"/>
    </location>
</feature>
<dbReference type="Proteomes" id="UP000094329">
    <property type="component" value="Unassembled WGS sequence"/>
</dbReference>
<keyword evidence="2" id="KW-0472">Membrane</keyword>
<evidence type="ECO:0000256" key="1">
    <source>
        <dbReference type="ARBA" id="ARBA00022612"/>
    </source>
</evidence>
<sequence length="745" mass="81068">MSEKINLSFILQAVDKYTQPIKKVRGENRLLAKDFFAVRDKLKSLKQTEKDVAQFKNLKDKTKETALAFQEETRRVRELAYKISATTKPSKKLTQSFELARKEAMRLKTAHGQQAIKLEKVRRSLNEAGISTKNLTADFRKLTAETAKYDRKLQRVQRHENILNRIRQSHVSPRDTLMQGVALAGSAVALAQPIRAAIQFESVMADVNKVANLSTPEFKAMSNSILEMSQKIPVTASGIGEIVTAAAQSGIAKNDLLDFAKTAAKMGVAFDIEAGRAGEIMASWRAKMGLSRNEVINMADAVNYLSNKMTTNAKDVARMIERQGALAQAAGLNANQVAGLSAAFNAAAPNMEMASTSMKNFLLALTKGSALSGPQAEALSQLGMNGEDLASHMQEDAEGAIKSVVDAIRDVDREEQLSIANKLFGAESISAVAPLVDRINLLGDAFKMSGDATAYANSMELEYQTRKKTTANNLITFNNQMARLGIVLGNVFLPPLNEAIKAIGEFINPIVQWIDESPVFRASLKYVVLGLMGLTAAAITTKLVGGAVVSVWTAGIKVFGIMSKVIPVVTTALRFLTMALIANPIGLAIAGIATAATLIYAYWEPIKGFFSGLWDGIKSIFSGAYDFIKSAILSPIETIKNTLGKAWDFLFGGDEATVNVNQKAQDAVERSKQAVQRVNHYENKTEQRRQTIYQRGGATKINAPINISISADKSYDENKLSELVGEKVRNSLTTVNNRGALYDPA</sequence>
<evidence type="ECO:0000259" key="3">
    <source>
        <dbReference type="Pfam" id="PF10145"/>
    </source>
</evidence>
<dbReference type="Pfam" id="PF10145">
    <property type="entry name" value="PhageMin_Tail"/>
    <property type="match status" value="1"/>
</dbReference>
<name>A0ABX3A274_9GAMM</name>
<dbReference type="EMBL" id="MDTU01000002">
    <property type="protein sequence ID" value="ODN41545.1"/>
    <property type="molecule type" value="Genomic_DNA"/>
</dbReference>